<protein>
    <submittedName>
        <fullName evidence="1">Uncharacterized protein</fullName>
    </submittedName>
</protein>
<dbReference type="EMBL" id="UZAI01000611">
    <property type="protein sequence ID" value="VDO54860.1"/>
    <property type="molecule type" value="Genomic_DNA"/>
</dbReference>
<gene>
    <name evidence="1" type="ORF">SMRZ_LOCUS2425</name>
</gene>
<organism evidence="1 2">
    <name type="scientific">Schistosoma margrebowiei</name>
    <dbReference type="NCBI Taxonomy" id="48269"/>
    <lineage>
        <taxon>Eukaryota</taxon>
        <taxon>Metazoa</taxon>
        <taxon>Spiralia</taxon>
        <taxon>Lophotrochozoa</taxon>
        <taxon>Platyhelminthes</taxon>
        <taxon>Trematoda</taxon>
        <taxon>Digenea</taxon>
        <taxon>Strigeidida</taxon>
        <taxon>Schistosomatoidea</taxon>
        <taxon>Schistosomatidae</taxon>
        <taxon>Schistosoma</taxon>
    </lineage>
</organism>
<proteinExistence type="predicted"/>
<reference evidence="1 2" key="1">
    <citation type="submission" date="2018-11" db="EMBL/GenBank/DDBJ databases">
        <authorList>
            <consortium name="Pathogen Informatics"/>
        </authorList>
    </citation>
    <scope>NUCLEOTIDE SEQUENCE [LARGE SCALE GENOMIC DNA]</scope>
    <source>
        <strain evidence="1 2">Zambia</strain>
    </source>
</reference>
<dbReference type="Proteomes" id="UP000277204">
    <property type="component" value="Unassembled WGS sequence"/>
</dbReference>
<sequence>MKTSTSEGKHGIQWTAQNHLDDLDDLALLSNTHQQINPITLDGGTLENVESFTYLGSIIDEQGGSNADVKARIGKARVAFLQSRNL</sequence>
<evidence type="ECO:0000313" key="2">
    <source>
        <dbReference type="Proteomes" id="UP000277204"/>
    </source>
</evidence>
<accession>A0A183LF50</accession>
<name>A0A183LF50_9TREM</name>
<dbReference type="AlphaFoldDB" id="A0A183LF50"/>
<evidence type="ECO:0000313" key="1">
    <source>
        <dbReference type="EMBL" id="VDO54860.1"/>
    </source>
</evidence>
<keyword evidence="2" id="KW-1185">Reference proteome</keyword>